<dbReference type="InterPro" id="IPR053520">
    <property type="entry name" value="Transposase_Tn903"/>
</dbReference>
<dbReference type="InterPro" id="IPR025668">
    <property type="entry name" value="Tnp_DDE_dom"/>
</dbReference>
<dbReference type="NCBIfam" id="NF033579">
    <property type="entry name" value="transpos_IS5_2"/>
    <property type="match status" value="1"/>
</dbReference>
<dbReference type="PANTHER" id="PTHR34631:SF3">
    <property type="entry name" value="ISSOD12 TRANSPOSASE TNPA_ISSOD12"/>
    <property type="match status" value="1"/>
</dbReference>
<name>A0A2W5TTC3_CERSP</name>
<dbReference type="AlphaFoldDB" id="A0A2W5TTC3"/>
<sequence length="310" mass="34973">MSKPSPARYRTTNWSSYTASLCRRGSLLIWLDKDMTWLSPHDGSPGRPAVFSDAAIQFCLTIKVLFKLPLRQTTGMVASLLKLADLDWAVPDYTTLCRRQKTLAVQIPYRRADGPLNLLVDSTGIKFLGDGEWQARKHGVQGRRQWRKVHLAMDTATSDIRAVEFTPSSDGDSPVLPELLDQIPEGEEIGTVTADGAYDTRRCHTAIIDRQATAIIPIRKNGRPWKEDCPAAIARNETLRATRHYGRAFWKRWTGYHVRSRIEAKMRCLKAFGERIAARDPDRQTAEIQIRVALMNRFSALGTAEIVRVA</sequence>
<dbReference type="Proteomes" id="UP000248975">
    <property type="component" value="Unassembled WGS sequence"/>
</dbReference>
<feature type="domain" description="Transposase DDE" evidence="1">
    <location>
        <begin position="23"/>
        <end position="129"/>
    </location>
</feature>
<evidence type="ECO:0000259" key="1">
    <source>
        <dbReference type="Pfam" id="PF13737"/>
    </source>
</evidence>
<comment type="caution">
    <text evidence="2">The sequence shown here is derived from an EMBL/GenBank/DDBJ whole genome shotgun (WGS) entry which is preliminary data.</text>
</comment>
<dbReference type="EMBL" id="QFQS01000056">
    <property type="protein sequence ID" value="PZQ94113.1"/>
    <property type="molecule type" value="Genomic_DNA"/>
</dbReference>
<organism evidence="2 3">
    <name type="scientific">Cereibacter sphaeroides</name>
    <name type="common">Rhodobacter sphaeroides</name>
    <dbReference type="NCBI Taxonomy" id="1063"/>
    <lineage>
        <taxon>Bacteria</taxon>
        <taxon>Pseudomonadati</taxon>
        <taxon>Pseudomonadota</taxon>
        <taxon>Alphaproteobacteria</taxon>
        <taxon>Rhodobacterales</taxon>
        <taxon>Paracoccaceae</taxon>
        <taxon>Cereibacter</taxon>
    </lineage>
</organism>
<protein>
    <submittedName>
        <fullName evidence="2">IS5 family transposase</fullName>
    </submittedName>
</protein>
<dbReference type="Pfam" id="PF13737">
    <property type="entry name" value="DDE_Tnp_1_5"/>
    <property type="match status" value="1"/>
</dbReference>
<reference evidence="2 3" key="1">
    <citation type="submission" date="2017-08" db="EMBL/GenBank/DDBJ databases">
        <title>Infants hospitalized years apart are colonized by the same room-sourced microbial strains.</title>
        <authorList>
            <person name="Brooks B."/>
            <person name="Olm M.R."/>
            <person name="Firek B.A."/>
            <person name="Baker R."/>
            <person name="Thomas B.C."/>
            <person name="Morowitz M.J."/>
            <person name="Banfield J.F."/>
        </authorList>
    </citation>
    <scope>NUCLEOTIDE SEQUENCE [LARGE SCALE GENOMIC DNA]</scope>
    <source>
        <strain evidence="2">S2_003_000_R2_11</strain>
    </source>
</reference>
<evidence type="ECO:0000313" key="3">
    <source>
        <dbReference type="Proteomes" id="UP000248975"/>
    </source>
</evidence>
<dbReference type="InterPro" id="IPR053172">
    <property type="entry name" value="Tn903_transposase"/>
</dbReference>
<gene>
    <name evidence="2" type="ORF">DI533_22775</name>
</gene>
<evidence type="ECO:0000313" key="2">
    <source>
        <dbReference type="EMBL" id="PZQ94113.1"/>
    </source>
</evidence>
<dbReference type="PANTHER" id="PTHR34631">
    <property type="match status" value="1"/>
</dbReference>
<proteinExistence type="predicted"/>
<accession>A0A2W5TTC3</accession>